<name>A0A8H6E6Q8_PETAA</name>
<feature type="region of interest" description="Disordered" evidence="6">
    <location>
        <begin position="90"/>
        <end position="117"/>
    </location>
</feature>
<dbReference type="SMART" id="SM00066">
    <property type="entry name" value="GAL4"/>
    <property type="match status" value="1"/>
</dbReference>
<dbReference type="GO" id="GO:0000978">
    <property type="term" value="F:RNA polymerase II cis-regulatory region sequence-specific DNA binding"/>
    <property type="evidence" value="ECO:0007669"/>
    <property type="project" value="TreeGrafter"/>
</dbReference>
<evidence type="ECO:0000313" key="8">
    <source>
        <dbReference type="EMBL" id="KAF5861466.1"/>
    </source>
</evidence>
<evidence type="ECO:0000256" key="1">
    <source>
        <dbReference type="ARBA" id="ARBA00022723"/>
    </source>
</evidence>
<dbReference type="PANTHER" id="PTHR47424">
    <property type="entry name" value="REGULATORY PROTEIN GAL4"/>
    <property type="match status" value="1"/>
</dbReference>
<dbReference type="PROSITE" id="PS00463">
    <property type="entry name" value="ZN2_CY6_FUNGAL_1"/>
    <property type="match status" value="1"/>
</dbReference>
<sequence>MFTTFEGSRPVQSSRGKPTKRAQVARACNWCRVHRVKCDRNERCQSCQNRGGDCIRNGRTEPLTIPRATREIERLTKRVQELEQQLQDQFRPLGNPASPGKPPSVQSLDPFHGHGRTKMHWEGVHTRSAKSDQTQYYGPSSSFYFIARVSSYLGTVLGLPTSEYYMQPNSASRSFASPTSASVKVNRQEPDITLEEPTTGDYLTEIQEEYFLGLFWHSYHCMYQILDEAEFRQHYRSLWTESGAARKPSALVDIVLALCMQYGVSVLSRSGSDFKTDVDSTDATIAGRALYRRSQSLLNNELESPSLVTLQCHIFTLIYLCNASFQNMAHNLLATAVRTAHILGLHLEPPEDLPLAQRELRRRIWWTLYSIEVKTCMKLGRPWSMQMEEITCRLPSDDRQLAFASGSNFASSGNTTWLTYSVQMIKLVMSARAIYSAFYDRCADVLTATGGKSLYANPASLETCADFLFSSMGCLESWLRDLPEAMMTKRKNMGQAFSTDASGLDIERFAPEWLQRQRVLLELLYHNLVMNMTRPFITFLSKPRSPTPKADESAERSVNHAMAITLIMHQMLTETKLLNGWHEAFQWQWNAALTMIGFIIAYPTSPTTAEVRKVIDTATAVFDIMGMSFATAANAANVTRDVTAKADFLARRAQNMQTMSPLPDKVDLNIVDRQSHSLSFADLDQELPVGLEDSMGLAFTVDSFTSFEPLYAGNLFDMWTMPDFNSDNL</sequence>
<keyword evidence="9" id="KW-1185">Reference proteome</keyword>
<gene>
    <name evidence="8" type="ORF">ETB97_012946</name>
</gene>
<keyword evidence="5" id="KW-0539">Nucleus</keyword>
<dbReference type="InterPro" id="IPR001138">
    <property type="entry name" value="Zn2Cys6_DnaBD"/>
</dbReference>
<dbReference type="Pfam" id="PF04082">
    <property type="entry name" value="Fungal_trans"/>
    <property type="match status" value="1"/>
</dbReference>
<reference evidence="8 9" key="1">
    <citation type="submission" date="2019-04" db="EMBL/GenBank/DDBJ databases">
        <title>Aspergillus burnettii sp. nov., novel species from soil in southeast Queensland.</title>
        <authorList>
            <person name="Gilchrist C.L.M."/>
            <person name="Pitt J.I."/>
            <person name="Lange L."/>
            <person name="Lacey H.J."/>
            <person name="Vuong D."/>
            <person name="Midgley D.J."/>
            <person name="Greenfield P."/>
            <person name="Bradbury M."/>
            <person name="Lacey E."/>
            <person name="Busk P.K."/>
            <person name="Pilgaard B."/>
            <person name="Chooi Y.H."/>
            <person name="Piggott A.M."/>
        </authorList>
    </citation>
    <scope>NUCLEOTIDE SEQUENCE [LARGE SCALE GENOMIC DNA]</scope>
    <source>
        <strain evidence="8 9">FRR 5400</strain>
    </source>
</reference>
<dbReference type="AlphaFoldDB" id="A0A8H6E6Q8"/>
<evidence type="ECO:0000256" key="5">
    <source>
        <dbReference type="ARBA" id="ARBA00023242"/>
    </source>
</evidence>
<dbReference type="PANTHER" id="PTHR47424:SF12">
    <property type="entry name" value="TRANSCRIPTION FACTOR ASQA"/>
    <property type="match status" value="1"/>
</dbReference>
<dbReference type="SUPFAM" id="SSF57701">
    <property type="entry name" value="Zn2/Cys6 DNA-binding domain"/>
    <property type="match status" value="1"/>
</dbReference>
<dbReference type="GO" id="GO:0008270">
    <property type="term" value="F:zinc ion binding"/>
    <property type="evidence" value="ECO:0007669"/>
    <property type="project" value="InterPro"/>
</dbReference>
<evidence type="ECO:0000256" key="2">
    <source>
        <dbReference type="ARBA" id="ARBA00023015"/>
    </source>
</evidence>
<comment type="caution">
    <text evidence="8">The sequence shown here is derived from an EMBL/GenBank/DDBJ whole genome shotgun (WGS) entry which is preliminary data.</text>
</comment>
<dbReference type="InterPro" id="IPR007219">
    <property type="entry name" value="XnlR_reg_dom"/>
</dbReference>
<dbReference type="GO" id="GO:0005634">
    <property type="term" value="C:nucleus"/>
    <property type="evidence" value="ECO:0007669"/>
    <property type="project" value="TreeGrafter"/>
</dbReference>
<feature type="domain" description="Zn(2)-C6 fungal-type" evidence="7">
    <location>
        <begin position="27"/>
        <end position="56"/>
    </location>
</feature>
<dbReference type="GO" id="GO:0000435">
    <property type="term" value="P:positive regulation of transcription from RNA polymerase II promoter by galactose"/>
    <property type="evidence" value="ECO:0007669"/>
    <property type="project" value="TreeGrafter"/>
</dbReference>
<evidence type="ECO:0000259" key="7">
    <source>
        <dbReference type="PROSITE" id="PS50048"/>
    </source>
</evidence>
<dbReference type="InterPro" id="IPR036864">
    <property type="entry name" value="Zn2-C6_fun-type_DNA-bd_sf"/>
</dbReference>
<dbReference type="Proteomes" id="UP000541154">
    <property type="component" value="Unassembled WGS sequence"/>
</dbReference>
<dbReference type="GO" id="GO:0000981">
    <property type="term" value="F:DNA-binding transcription factor activity, RNA polymerase II-specific"/>
    <property type="evidence" value="ECO:0007669"/>
    <property type="project" value="InterPro"/>
</dbReference>
<evidence type="ECO:0000256" key="6">
    <source>
        <dbReference type="SAM" id="MobiDB-lite"/>
    </source>
</evidence>
<evidence type="ECO:0000256" key="3">
    <source>
        <dbReference type="ARBA" id="ARBA00023125"/>
    </source>
</evidence>
<evidence type="ECO:0000256" key="4">
    <source>
        <dbReference type="ARBA" id="ARBA00023163"/>
    </source>
</evidence>
<dbReference type="CDD" id="cd00067">
    <property type="entry name" value="GAL4"/>
    <property type="match status" value="1"/>
</dbReference>
<evidence type="ECO:0000313" key="9">
    <source>
        <dbReference type="Proteomes" id="UP000541154"/>
    </source>
</evidence>
<dbReference type="GO" id="GO:0006351">
    <property type="term" value="P:DNA-templated transcription"/>
    <property type="evidence" value="ECO:0007669"/>
    <property type="project" value="InterPro"/>
</dbReference>
<keyword evidence="1" id="KW-0479">Metal-binding</keyword>
<organism evidence="8 9">
    <name type="scientific">Petromyces alliaceus</name>
    <name type="common">Aspergillus alliaceus</name>
    <dbReference type="NCBI Taxonomy" id="209559"/>
    <lineage>
        <taxon>Eukaryota</taxon>
        <taxon>Fungi</taxon>
        <taxon>Dikarya</taxon>
        <taxon>Ascomycota</taxon>
        <taxon>Pezizomycotina</taxon>
        <taxon>Eurotiomycetes</taxon>
        <taxon>Eurotiomycetidae</taxon>
        <taxon>Eurotiales</taxon>
        <taxon>Aspergillaceae</taxon>
        <taxon>Aspergillus</taxon>
        <taxon>Aspergillus subgen. Circumdati</taxon>
    </lineage>
</organism>
<dbReference type="EMBL" id="SPNV01000099">
    <property type="protein sequence ID" value="KAF5861466.1"/>
    <property type="molecule type" value="Genomic_DNA"/>
</dbReference>
<dbReference type="Gene3D" id="4.10.240.10">
    <property type="entry name" value="Zn(2)-C6 fungal-type DNA-binding domain"/>
    <property type="match status" value="1"/>
</dbReference>
<dbReference type="SMART" id="SM00906">
    <property type="entry name" value="Fungal_trans"/>
    <property type="match status" value="1"/>
</dbReference>
<dbReference type="InterPro" id="IPR051127">
    <property type="entry name" value="Fungal_SecMet_Regulators"/>
</dbReference>
<proteinExistence type="predicted"/>
<dbReference type="CDD" id="cd12148">
    <property type="entry name" value="fungal_TF_MHR"/>
    <property type="match status" value="1"/>
</dbReference>
<keyword evidence="3" id="KW-0238">DNA-binding</keyword>
<accession>A0A8H6E6Q8</accession>
<keyword evidence="4" id="KW-0804">Transcription</keyword>
<protein>
    <recommendedName>
        <fullName evidence="7">Zn(2)-C6 fungal-type domain-containing protein</fullName>
    </recommendedName>
</protein>
<keyword evidence="2" id="KW-0805">Transcription regulation</keyword>
<dbReference type="PROSITE" id="PS50048">
    <property type="entry name" value="ZN2_CY6_FUNGAL_2"/>
    <property type="match status" value="1"/>
</dbReference>